<dbReference type="InterPro" id="IPR018299">
    <property type="entry name" value="Alkaline_phosphatase_AS"/>
</dbReference>
<evidence type="ECO:0000256" key="5">
    <source>
        <dbReference type="ARBA" id="ARBA00022801"/>
    </source>
</evidence>
<sequence>MKVSSLFLFSALLLLDTAAASPSAKPGKKKKKDWGNKKPKNFIMVIPDGFGPTSELMARDYVHWKDNSTTMLPVDGLIIGQTRTKSSDSYVTDSSASATAYSAGIKTYNGGVGVDSTFTPYATVLESLSLQGFKTGLVVTSRITHATPASYIAHTHHRDLESNIALQLIGHAHPLGRRVDLILGGGSCHFLPSTTPGSCRPDSTDAFTLAKGLGYNVFQTRSEFDKNPKLPYLGLFTRDHMSYEIDRDSAKEPSLKEMAIRALNDLYSATRKSKQGFFVMVEASRIDHAGHANDPVAHLHDILAFNEAMDAIREWIDGHEDSPTTMVATADHECGGLTVGGDIPQDPSYWYAPSWFAGSRASAGVLAKRFLAFTGSDEEKKKFLREEVLKPYGISDATDAEIQEAAKITSSGKLETWLGKAMGDRARVYWSTGGHTGADVTLYGYGPKVEEFAGHRENTEVADFIVDLFGLNLESVSRKLRKNQTWVDEWVKPAKGETMKASVHGH</sequence>
<feature type="binding site" evidence="9">
    <location>
        <position position="48"/>
    </location>
    <ligand>
        <name>Zn(2+)</name>
        <dbReference type="ChEBI" id="CHEBI:29105"/>
        <label>2</label>
    </ligand>
</feature>
<keyword evidence="5 11" id="KW-0378">Hydrolase</keyword>
<dbReference type="InterPro" id="IPR001952">
    <property type="entry name" value="Alkaline_phosphatase"/>
</dbReference>
<reference evidence="13 14" key="1">
    <citation type="submission" date="2019-04" db="EMBL/GenBank/DDBJ databases">
        <title>Comparative genomics and transcriptomics to analyze fruiting body development in filamentous ascomycetes.</title>
        <authorList>
            <consortium name="DOE Joint Genome Institute"/>
            <person name="Lutkenhaus R."/>
            <person name="Traeger S."/>
            <person name="Breuer J."/>
            <person name="Kuo A."/>
            <person name="Lipzen A."/>
            <person name="Pangilinan J."/>
            <person name="Dilworth D."/>
            <person name="Sandor L."/>
            <person name="Poggeler S."/>
            <person name="Barry K."/>
            <person name="Grigoriev I.V."/>
            <person name="Nowrousian M."/>
        </authorList>
    </citation>
    <scope>NUCLEOTIDE SEQUENCE [LARGE SCALE GENOMIC DNA]</scope>
    <source>
        <strain evidence="13 14">CBS 389.68</strain>
    </source>
</reference>
<dbReference type="GO" id="GO:0000329">
    <property type="term" value="C:fungal-type vacuole membrane"/>
    <property type="evidence" value="ECO:0007669"/>
    <property type="project" value="TreeGrafter"/>
</dbReference>
<evidence type="ECO:0000256" key="1">
    <source>
        <dbReference type="ARBA" id="ARBA00005984"/>
    </source>
</evidence>
<keyword evidence="3" id="KW-0597">Phosphoprotein</keyword>
<evidence type="ECO:0000256" key="4">
    <source>
        <dbReference type="ARBA" id="ARBA00022723"/>
    </source>
</evidence>
<evidence type="ECO:0000256" key="6">
    <source>
        <dbReference type="ARBA" id="ARBA00022833"/>
    </source>
</evidence>
<evidence type="ECO:0000256" key="10">
    <source>
        <dbReference type="RuleBase" id="RU003946"/>
    </source>
</evidence>
<dbReference type="Proteomes" id="UP000298138">
    <property type="component" value="Unassembled WGS sequence"/>
</dbReference>
<feature type="binding site" evidence="9">
    <location>
        <position position="332"/>
    </location>
    <ligand>
        <name>Zn(2+)</name>
        <dbReference type="ChEBI" id="CHEBI:29105"/>
        <label>2</label>
    </ligand>
</feature>
<dbReference type="GO" id="GO:0004035">
    <property type="term" value="F:alkaline phosphatase activity"/>
    <property type="evidence" value="ECO:0007669"/>
    <property type="project" value="UniProtKB-EC"/>
</dbReference>
<evidence type="ECO:0000256" key="2">
    <source>
        <dbReference type="ARBA" id="ARBA00012647"/>
    </source>
</evidence>
<organism evidence="13 14">
    <name type="scientific">Ascodesmis nigricans</name>
    <dbReference type="NCBI Taxonomy" id="341454"/>
    <lineage>
        <taxon>Eukaryota</taxon>
        <taxon>Fungi</taxon>
        <taxon>Dikarya</taxon>
        <taxon>Ascomycota</taxon>
        <taxon>Pezizomycotina</taxon>
        <taxon>Pezizomycetes</taxon>
        <taxon>Pezizales</taxon>
        <taxon>Ascodesmidaceae</taxon>
        <taxon>Ascodesmis</taxon>
    </lineage>
</organism>
<feature type="binding site" evidence="9">
    <location>
        <position position="145"/>
    </location>
    <ligand>
        <name>Mg(2+)</name>
        <dbReference type="ChEBI" id="CHEBI:18420"/>
    </ligand>
</feature>
<dbReference type="PROSITE" id="PS00123">
    <property type="entry name" value="ALKALINE_PHOSPHATASE"/>
    <property type="match status" value="1"/>
</dbReference>
<feature type="chain" id="PRO_5020264812" description="Alkaline phosphatase" evidence="12">
    <location>
        <begin position="21"/>
        <end position="506"/>
    </location>
</feature>
<keyword evidence="12" id="KW-0732">Signal</keyword>
<evidence type="ECO:0000256" key="8">
    <source>
        <dbReference type="PIRSR" id="PIRSR601952-1"/>
    </source>
</evidence>
<comment type="cofactor">
    <cofactor evidence="9">
        <name>Zn(2+)</name>
        <dbReference type="ChEBI" id="CHEBI:29105"/>
    </cofactor>
    <text evidence="9">Binds 2 Zn(2+) ions.</text>
</comment>
<protein>
    <recommendedName>
        <fullName evidence="2 11">Alkaline phosphatase</fullName>
        <ecNumber evidence="2 11">3.1.3.1</ecNumber>
    </recommendedName>
</protein>
<dbReference type="AlphaFoldDB" id="A0A4S2MQE5"/>
<dbReference type="Pfam" id="PF00245">
    <property type="entry name" value="Alk_phosphatase"/>
    <property type="match status" value="1"/>
</dbReference>
<dbReference type="Gene3D" id="3.40.720.10">
    <property type="entry name" value="Alkaline Phosphatase, subunit A"/>
    <property type="match status" value="1"/>
</dbReference>
<evidence type="ECO:0000256" key="7">
    <source>
        <dbReference type="ARBA" id="ARBA00022842"/>
    </source>
</evidence>
<dbReference type="PRINTS" id="PR00113">
    <property type="entry name" value="ALKPHPHTASE"/>
</dbReference>
<accession>A0A4S2MQE5</accession>
<keyword evidence="6 9" id="KW-0862">Zinc</keyword>
<evidence type="ECO:0000313" key="14">
    <source>
        <dbReference type="Proteomes" id="UP000298138"/>
    </source>
</evidence>
<dbReference type="CDD" id="cd16012">
    <property type="entry name" value="ALP"/>
    <property type="match status" value="1"/>
</dbReference>
<comment type="cofactor">
    <cofactor evidence="9">
        <name>Mg(2+)</name>
        <dbReference type="ChEBI" id="CHEBI:18420"/>
    </cofactor>
    <text evidence="9">Binds 1 Mg(2+) ion.</text>
</comment>
<feature type="binding site" evidence="9">
    <location>
        <position position="282"/>
    </location>
    <ligand>
        <name>Mg(2+)</name>
        <dbReference type="ChEBI" id="CHEBI:18420"/>
    </ligand>
</feature>
<evidence type="ECO:0000256" key="3">
    <source>
        <dbReference type="ARBA" id="ARBA00022553"/>
    </source>
</evidence>
<feature type="signal peptide" evidence="12">
    <location>
        <begin position="1"/>
        <end position="20"/>
    </location>
</feature>
<dbReference type="Gene3D" id="1.10.60.40">
    <property type="match status" value="1"/>
</dbReference>
<feature type="binding site" evidence="9">
    <location>
        <position position="291"/>
    </location>
    <ligand>
        <name>Zn(2+)</name>
        <dbReference type="ChEBI" id="CHEBI:29105"/>
        <label>2</label>
    </ligand>
</feature>
<feature type="binding site" evidence="9">
    <location>
        <position position="331"/>
    </location>
    <ligand>
        <name>Zn(2+)</name>
        <dbReference type="ChEBI" id="CHEBI:29105"/>
        <label>2</label>
    </ligand>
</feature>
<dbReference type="InParanoid" id="A0A4S2MQE5"/>
<dbReference type="GO" id="GO:0046872">
    <property type="term" value="F:metal ion binding"/>
    <property type="evidence" value="ECO:0007669"/>
    <property type="project" value="UniProtKB-KW"/>
</dbReference>
<dbReference type="SMART" id="SM00098">
    <property type="entry name" value="alkPPc"/>
    <property type="match status" value="1"/>
</dbReference>
<keyword evidence="4 9" id="KW-0479">Metal-binding</keyword>
<dbReference type="PANTHER" id="PTHR11596:SF5">
    <property type="entry name" value="ALKALINE PHOSPHATASE"/>
    <property type="match status" value="1"/>
</dbReference>
<evidence type="ECO:0000256" key="11">
    <source>
        <dbReference type="RuleBase" id="RU003947"/>
    </source>
</evidence>
<evidence type="ECO:0000256" key="12">
    <source>
        <dbReference type="SAM" id="SignalP"/>
    </source>
</evidence>
<comment type="similarity">
    <text evidence="1 10">Belongs to the alkaline phosphatase family.</text>
</comment>
<gene>
    <name evidence="13" type="ORF">EX30DRAFT_342323</name>
</gene>
<keyword evidence="7 9" id="KW-0460">Magnesium</keyword>
<dbReference type="OrthoDB" id="7392499at2759"/>
<dbReference type="InterPro" id="IPR017850">
    <property type="entry name" value="Alkaline_phosphatase_core_sf"/>
</dbReference>
<feature type="binding site" evidence="9">
    <location>
        <position position="48"/>
    </location>
    <ligand>
        <name>Mg(2+)</name>
        <dbReference type="ChEBI" id="CHEBI:18420"/>
    </ligand>
</feature>
<evidence type="ECO:0000256" key="9">
    <source>
        <dbReference type="PIRSR" id="PIRSR601952-2"/>
    </source>
</evidence>
<feature type="active site" description="Phosphoserine intermediate" evidence="8">
    <location>
        <position position="94"/>
    </location>
</feature>
<dbReference type="PANTHER" id="PTHR11596">
    <property type="entry name" value="ALKALINE PHOSPHATASE"/>
    <property type="match status" value="1"/>
</dbReference>
<dbReference type="EC" id="3.1.3.1" evidence="2 11"/>
<comment type="catalytic activity">
    <reaction evidence="11">
        <text>a phosphate monoester + H2O = an alcohol + phosphate</text>
        <dbReference type="Rhea" id="RHEA:15017"/>
        <dbReference type="ChEBI" id="CHEBI:15377"/>
        <dbReference type="ChEBI" id="CHEBI:30879"/>
        <dbReference type="ChEBI" id="CHEBI:43474"/>
        <dbReference type="ChEBI" id="CHEBI:67140"/>
        <dbReference type="EC" id="3.1.3.1"/>
    </reaction>
</comment>
<dbReference type="SUPFAM" id="SSF53649">
    <property type="entry name" value="Alkaline phosphatase-like"/>
    <property type="match status" value="1"/>
</dbReference>
<keyword evidence="14" id="KW-1185">Reference proteome</keyword>
<evidence type="ECO:0000313" key="13">
    <source>
        <dbReference type="EMBL" id="TGZ79440.1"/>
    </source>
</evidence>
<name>A0A4S2MQE5_9PEZI</name>
<feature type="binding site" evidence="9">
    <location>
        <position position="287"/>
    </location>
    <ligand>
        <name>Zn(2+)</name>
        <dbReference type="ChEBI" id="CHEBI:29105"/>
        <label>2</label>
    </ligand>
</feature>
<dbReference type="STRING" id="341454.A0A4S2MQE5"/>
<dbReference type="EMBL" id="ML220131">
    <property type="protein sequence ID" value="TGZ79440.1"/>
    <property type="molecule type" value="Genomic_DNA"/>
</dbReference>
<feature type="binding site" evidence="9">
    <location>
        <position position="435"/>
    </location>
    <ligand>
        <name>Zn(2+)</name>
        <dbReference type="ChEBI" id="CHEBI:29105"/>
        <label>2</label>
    </ligand>
</feature>
<proteinExistence type="inferred from homology"/>
<feature type="binding site" evidence="9">
    <location>
        <position position="147"/>
    </location>
    <ligand>
        <name>Mg(2+)</name>
        <dbReference type="ChEBI" id="CHEBI:18420"/>
    </ligand>
</feature>